<dbReference type="AlphaFoldDB" id="A0A6G7VBF4"/>
<dbReference type="GO" id="GO:0005840">
    <property type="term" value="C:ribosome"/>
    <property type="evidence" value="ECO:0007669"/>
    <property type="project" value="UniProtKB-KW"/>
</dbReference>
<dbReference type="SUPFAM" id="SSF54189">
    <property type="entry name" value="Ribosomal proteins S24e, L23 and L15e"/>
    <property type="match status" value="1"/>
</dbReference>
<reference evidence="8" key="1">
    <citation type="submission" date="2020-01" db="EMBL/GenBank/DDBJ databases">
        <title>Caldichromatium gen. nov., sp. nov., a thermophilic purple sulfur bacterium member of the family Chromatiaceae isolated from Nakabusa hot spring, Japan.</title>
        <authorList>
            <person name="Saini M.K."/>
            <person name="Hanada S."/>
            <person name="Tank M."/>
        </authorList>
    </citation>
    <scope>NUCLEOTIDE SEQUENCE [LARGE SCALE GENOMIC DNA]</scope>
    <source>
        <strain evidence="8">No.7</strain>
    </source>
</reference>
<dbReference type="GO" id="GO:1990904">
    <property type="term" value="C:ribonucleoprotein complex"/>
    <property type="evidence" value="ECO:0007669"/>
    <property type="project" value="UniProtKB-KW"/>
</dbReference>
<comment type="function">
    <text evidence="6">One of the early assembly proteins it binds 23S rRNA. One of the proteins that surrounds the polypeptide exit tunnel on the outside of the ribosome. Forms the main docking site for trigger factor binding to the ribosome.</text>
</comment>
<organism evidence="7 8">
    <name type="scientific">Caldichromatium japonicum</name>
    <dbReference type="NCBI Taxonomy" id="2699430"/>
    <lineage>
        <taxon>Bacteria</taxon>
        <taxon>Pseudomonadati</taxon>
        <taxon>Pseudomonadota</taxon>
        <taxon>Gammaproteobacteria</taxon>
        <taxon>Chromatiales</taxon>
        <taxon>Chromatiaceae</taxon>
        <taxon>Caldichromatium</taxon>
    </lineage>
</organism>
<accession>A0A6G7VBF4</accession>
<comment type="similarity">
    <text evidence="1 6">Belongs to the universal ribosomal protein uL23 family.</text>
</comment>
<name>A0A6G7VBF4_9GAMM</name>
<gene>
    <name evidence="6 7" type="primary">rplW</name>
    <name evidence="7" type="ORF">GWK36_03510</name>
</gene>
<protein>
    <recommendedName>
        <fullName evidence="6">Large ribosomal subunit protein uL23</fullName>
    </recommendedName>
</protein>
<evidence type="ECO:0000256" key="3">
    <source>
        <dbReference type="ARBA" id="ARBA00022884"/>
    </source>
</evidence>
<keyword evidence="2 6" id="KW-0699">rRNA-binding</keyword>
<dbReference type="HAMAP" id="MF_01369_B">
    <property type="entry name" value="Ribosomal_uL23_B"/>
    <property type="match status" value="1"/>
</dbReference>
<dbReference type="NCBIfam" id="NF004363">
    <property type="entry name" value="PRK05738.2-4"/>
    <property type="match status" value="1"/>
</dbReference>
<dbReference type="NCBIfam" id="NF004359">
    <property type="entry name" value="PRK05738.1-3"/>
    <property type="match status" value="1"/>
</dbReference>
<dbReference type="EMBL" id="CP048029">
    <property type="protein sequence ID" value="QIK37205.1"/>
    <property type="molecule type" value="Genomic_DNA"/>
</dbReference>
<dbReference type="RefSeq" id="WP_166269974.1">
    <property type="nucleotide sequence ID" value="NZ_CP048029.1"/>
</dbReference>
<dbReference type="GO" id="GO:0003735">
    <property type="term" value="F:structural constituent of ribosome"/>
    <property type="evidence" value="ECO:0007669"/>
    <property type="project" value="InterPro"/>
</dbReference>
<evidence type="ECO:0000256" key="4">
    <source>
        <dbReference type="ARBA" id="ARBA00022980"/>
    </source>
</evidence>
<dbReference type="PANTHER" id="PTHR11620">
    <property type="entry name" value="60S RIBOSOMAL PROTEIN L23A"/>
    <property type="match status" value="1"/>
</dbReference>
<dbReference type="InterPro" id="IPR013025">
    <property type="entry name" value="Ribosomal_uL23-like"/>
</dbReference>
<dbReference type="GO" id="GO:0019843">
    <property type="term" value="F:rRNA binding"/>
    <property type="evidence" value="ECO:0007669"/>
    <property type="project" value="UniProtKB-UniRule"/>
</dbReference>
<evidence type="ECO:0000256" key="2">
    <source>
        <dbReference type="ARBA" id="ARBA00022730"/>
    </source>
</evidence>
<dbReference type="KEGG" id="cjap:GWK36_03510"/>
<evidence type="ECO:0000256" key="1">
    <source>
        <dbReference type="ARBA" id="ARBA00006700"/>
    </source>
</evidence>
<evidence type="ECO:0000313" key="8">
    <source>
        <dbReference type="Proteomes" id="UP000502699"/>
    </source>
</evidence>
<dbReference type="GO" id="GO:0006412">
    <property type="term" value="P:translation"/>
    <property type="evidence" value="ECO:0007669"/>
    <property type="project" value="UniProtKB-UniRule"/>
</dbReference>
<evidence type="ECO:0000256" key="6">
    <source>
        <dbReference type="HAMAP-Rule" id="MF_01369"/>
    </source>
</evidence>
<evidence type="ECO:0000256" key="5">
    <source>
        <dbReference type="ARBA" id="ARBA00023274"/>
    </source>
</evidence>
<dbReference type="Gene3D" id="3.30.70.330">
    <property type="match status" value="1"/>
</dbReference>
<keyword evidence="8" id="KW-1185">Reference proteome</keyword>
<keyword evidence="3 6" id="KW-0694">RNA-binding</keyword>
<evidence type="ECO:0000313" key="7">
    <source>
        <dbReference type="EMBL" id="QIK37205.1"/>
    </source>
</evidence>
<dbReference type="InterPro" id="IPR012678">
    <property type="entry name" value="Ribosomal_uL23/eL15/eS24_sf"/>
</dbReference>
<sequence>MNQERLLKVLVAPVITEKATRLAERCNQVTFKVLQDATKQEVARAVELLFEVEVEGVQILNVKGKRKRFGQRWGQRSDWRKAYVRLKPGQDIDFGGAA</sequence>
<dbReference type="FunFam" id="3.30.70.330:FF:000001">
    <property type="entry name" value="50S ribosomal protein L23"/>
    <property type="match status" value="1"/>
</dbReference>
<dbReference type="Proteomes" id="UP000502699">
    <property type="component" value="Chromosome"/>
</dbReference>
<keyword evidence="5 6" id="KW-0687">Ribonucleoprotein</keyword>
<proteinExistence type="inferred from homology"/>
<dbReference type="InterPro" id="IPR012677">
    <property type="entry name" value="Nucleotide-bd_a/b_plait_sf"/>
</dbReference>
<keyword evidence="4 6" id="KW-0689">Ribosomal protein</keyword>
<comment type="subunit">
    <text evidence="6">Part of the 50S ribosomal subunit. Contacts protein L29, and trigger factor when it is bound to the ribosome.</text>
</comment>
<dbReference type="Pfam" id="PF00276">
    <property type="entry name" value="Ribosomal_L23"/>
    <property type="match status" value="1"/>
</dbReference>